<dbReference type="InterPro" id="IPR002347">
    <property type="entry name" value="SDR_fam"/>
</dbReference>
<dbReference type="Pfam" id="PF00106">
    <property type="entry name" value="adh_short"/>
    <property type="match status" value="1"/>
</dbReference>
<dbReference type="OrthoDB" id="542013at2759"/>
<evidence type="ECO:0000256" key="1">
    <source>
        <dbReference type="ARBA" id="ARBA00023002"/>
    </source>
</evidence>
<accession>A0A2K0TLI7</accession>
<keyword evidence="1" id="KW-0560">Oxidoreductase</keyword>
<dbReference type="PANTHER" id="PTHR43157">
    <property type="entry name" value="PHOSPHATIDYLINOSITOL-GLYCAN BIOSYNTHESIS CLASS F PROTEIN-RELATED"/>
    <property type="match status" value="1"/>
</dbReference>
<dbReference type="Proteomes" id="UP000236546">
    <property type="component" value="Unassembled WGS sequence"/>
</dbReference>
<protein>
    <recommendedName>
        <fullName evidence="4">Short-chain dehydrogenase</fullName>
    </recommendedName>
</protein>
<dbReference type="SUPFAM" id="SSF51735">
    <property type="entry name" value="NAD(P)-binding Rossmann-fold domains"/>
    <property type="match status" value="1"/>
</dbReference>
<organism evidence="2 3">
    <name type="scientific">Trichoderma gamsii</name>
    <dbReference type="NCBI Taxonomy" id="398673"/>
    <lineage>
        <taxon>Eukaryota</taxon>
        <taxon>Fungi</taxon>
        <taxon>Dikarya</taxon>
        <taxon>Ascomycota</taxon>
        <taxon>Pezizomycotina</taxon>
        <taxon>Sordariomycetes</taxon>
        <taxon>Hypocreomycetidae</taxon>
        <taxon>Hypocreales</taxon>
        <taxon>Hypocreaceae</taxon>
        <taxon>Trichoderma</taxon>
    </lineage>
</organism>
<dbReference type="AlphaFoldDB" id="A0A2K0TLI7"/>
<dbReference type="PANTHER" id="PTHR43157:SF31">
    <property type="entry name" value="PHOSPHATIDYLINOSITOL-GLYCAN BIOSYNTHESIS CLASS F PROTEIN"/>
    <property type="match status" value="1"/>
</dbReference>
<dbReference type="GO" id="GO:0016491">
    <property type="term" value="F:oxidoreductase activity"/>
    <property type="evidence" value="ECO:0007669"/>
    <property type="project" value="UniProtKB-KW"/>
</dbReference>
<evidence type="ECO:0000313" key="2">
    <source>
        <dbReference type="EMBL" id="PNP46386.1"/>
    </source>
</evidence>
<gene>
    <name evidence="2" type="ORF">TGAMA5MH_02422</name>
</gene>
<evidence type="ECO:0008006" key="4">
    <source>
        <dbReference type="Google" id="ProtNLM"/>
    </source>
</evidence>
<dbReference type="EMBL" id="MTYH01000016">
    <property type="protein sequence ID" value="PNP46386.1"/>
    <property type="molecule type" value="Genomic_DNA"/>
</dbReference>
<proteinExistence type="predicted"/>
<dbReference type="Gene3D" id="3.40.50.720">
    <property type="entry name" value="NAD(P)-binding Rossmann-like Domain"/>
    <property type="match status" value="1"/>
</dbReference>
<evidence type="ECO:0000313" key="3">
    <source>
        <dbReference type="Proteomes" id="UP000236546"/>
    </source>
</evidence>
<name>A0A2K0TLI7_9HYPO</name>
<sequence>MASHAYASVIYGRLFVTLPVPSTKTDLSNQIIIVSGSNTGLGLESTRHLSRLGVGKIIMAVRTLSKGEAAKKEILKSTGKPDSTIEIWPIDMDSQDSVKAFAERASQLPRLDGVLANAGLMTTQFTLSEGNEKTLNVNVVNTFLLFFLLLPTMRRSEQQTGYACRFVIVNSALHMAAPLAELDAPVIFDRLNDSKQALMDGRYPLSKLLVLYATREIAERAKLSNKGKFIINAPNPSWCKSDLGKELESFGYNMAEKIMARSTEEGSRALVNGLLFDETSNGQYLTNCKVQVPAKHVTNQWGQNVQRKFFEELVGKLEAIAPGVTSSL</sequence>
<reference evidence="2 3" key="1">
    <citation type="submission" date="2017-02" db="EMBL/GenBank/DDBJ databases">
        <title>Genomes of Trichoderma spp. with biocontrol activity.</title>
        <authorList>
            <person name="Gardiner D."/>
            <person name="Kazan K."/>
            <person name="Vos C."/>
            <person name="Harvey P."/>
        </authorList>
    </citation>
    <scope>NUCLEOTIDE SEQUENCE [LARGE SCALE GENOMIC DNA]</scope>
    <source>
        <strain evidence="2 3">A5MH</strain>
    </source>
</reference>
<dbReference type="InterPro" id="IPR036291">
    <property type="entry name" value="NAD(P)-bd_dom_sf"/>
</dbReference>
<comment type="caution">
    <text evidence="2">The sequence shown here is derived from an EMBL/GenBank/DDBJ whole genome shotgun (WGS) entry which is preliminary data.</text>
</comment>